<reference evidence="5" key="1">
    <citation type="submission" date="2025-08" db="UniProtKB">
        <authorList>
            <consortium name="Ensembl"/>
        </authorList>
    </citation>
    <scope>IDENTIFICATION</scope>
</reference>
<keyword evidence="3" id="KW-0472">Membrane</keyword>
<dbReference type="AlphaFoldDB" id="A0A8D0B715"/>
<dbReference type="InterPro" id="IPR039671">
    <property type="entry name" value="THEMIS"/>
</dbReference>
<keyword evidence="3" id="KW-0812">Transmembrane</keyword>
<comment type="similarity">
    <text evidence="1">Belongs to the themis family.</text>
</comment>
<feature type="region of interest" description="Disordered" evidence="2">
    <location>
        <begin position="462"/>
        <end position="517"/>
    </location>
</feature>
<dbReference type="PANTHER" id="PTHR15215">
    <property type="entry name" value="CABIT DOMAIN-CONTAINING PROTEIN"/>
    <property type="match status" value="1"/>
</dbReference>
<protein>
    <submittedName>
        <fullName evidence="5">Thymocyte selection associated family member 2</fullName>
    </submittedName>
</protein>
<proteinExistence type="inferred from homology"/>
<evidence type="ECO:0000256" key="3">
    <source>
        <dbReference type="SAM" id="Phobius"/>
    </source>
</evidence>
<dbReference type="OMA" id="RPEYEVQ"/>
<evidence type="ECO:0000313" key="6">
    <source>
        <dbReference type="Proteomes" id="UP000694421"/>
    </source>
</evidence>
<evidence type="ECO:0000313" key="5">
    <source>
        <dbReference type="Ensembl" id="ENSSMRP00000004211.1"/>
    </source>
</evidence>
<evidence type="ECO:0000256" key="1">
    <source>
        <dbReference type="ARBA" id="ARBA00006414"/>
    </source>
</evidence>
<dbReference type="GO" id="GO:0050852">
    <property type="term" value="P:T cell receptor signaling pathway"/>
    <property type="evidence" value="ECO:0007669"/>
    <property type="project" value="Ensembl"/>
</dbReference>
<dbReference type="Pfam" id="PF12736">
    <property type="entry name" value="CABIT"/>
    <property type="match status" value="2"/>
</dbReference>
<feature type="domain" description="CABIT" evidence="4">
    <location>
        <begin position="18"/>
        <end position="86"/>
    </location>
</feature>
<feature type="domain" description="CABIT" evidence="4">
    <location>
        <begin position="221"/>
        <end position="414"/>
    </location>
</feature>
<reference evidence="5" key="2">
    <citation type="submission" date="2025-09" db="UniProtKB">
        <authorList>
            <consortium name="Ensembl"/>
        </authorList>
    </citation>
    <scope>IDENTIFICATION</scope>
</reference>
<dbReference type="InterPro" id="IPR025946">
    <property type="entry name" value="CABIT_dom"/>
</dbReference>
<dbReference type="GO" id="GO:0005737">
    <property type="term" value="C:cytoplasm"/>
    <property type="evidence" value="ECO:0007669"/>
    <property type="project" value="Ensembl"/>
</dbReference>
<dbReference type="GO" id="GO:0050864">
    <property type="term" value="P:regulation of B cell activation"/>
    <property type="evidence" value="ECO:0007669"/>
    <property type="project" value="Ensembl"/>
</dbReference>
<dbReference type="Ensembl" id="ENSSMRT00000004985.1">
    <property type="protein sequence ID" value="ENSSMRP00000004211.1"/>
    <property type="gene ID" value="ENSSMRG00000003514.1"/>
</dbReference>
<dbReference type="Proteomes" id="UP000694421">
    <property type="component" value="Unplaced"/>
</dbReference>
<dbReference type="GO" id="GO:0005634">
    <property type="term" value="C:nucleus"/>
    <property type="evidence" value="ECO:0007669"/>
    <property type="project" value="Ensembl"/>
</dbReference>
<organism evidence="5 6">
    <name type="scientific">Salvator merianae</name>
    <name type="common">Argentine black and white tegu</name>
    <name type="synonym">Tupinambis merianae</name>
    <dbReference type="NCBI Taxonomy" id="96440"/>
    <lineage>
        <taxon>Eukaryota</taxon>
        <taxon>Metazoa</taxon>
        <taxon>Chordata</taxon>
        <taxon>Craniata</taxon>
        <taxon>Vertebrata</taxon>
        <taxon>Euteleostomi</taxon>
        <taxon>Lepidosauria</taxon>
        <taxon>Squamata</taxon>
        <taxon>Bifurcata</taxon>
        <taxon>Unidentata</taxon>
        <taxon>Episquamata</taxon>
        <taxon>Laterata</taxon>
        <taxon>Teiioidea</taxon>
        <taxon>Teiidae</taxon>
        <taxon>Salvator</taxon>
    </lineage>
</organism>
<evidence type="ECO:0000259" key="4">
    <source>
        <dbReference type="Pfam" id="PF12736"/>
    </source>
</evidence>
<name>A0A8D0B715_SALMN</name>
<evidence type="ECO:0000256" key="2">
    <source>
        <dbReference type="SAM" id="MobiDB-lite"/>
    </source>
</evidence>
<sequence>MDSVSFHQYICSLDFNRLPRVVKICSGVYFEGSVYEIFGDECCLSTGDLLKIVAIQLQKVTCKNVENGHTFELPLDFNGLFQPSPEPHHRERKKNFSCSSLFSKDKSIISYQPQLYTLQEVLQSVSIQQKKLKCAELSQDELYVFPVYEVKAIMHFRNSVVKVKSTLDVEVVDITDESQDIHFIKPLMLSEVLVMEDVLPVEAEILEPMWSLPVFRSDWVFYLQKGCRIHLHSKESSWKILASSRKGKSQACHFLISSRYKGSFRRCPRKFSSTSELALSLTTDKKLHVVVTKDYENSEEEFPLFSIGDRLEVLDLAKSGDLSATDMLICCKDHGDEDKEQIKVPLFLDACFVEDIHDRRKYTLTELLEHYQLPCEVKVVAHDCTSDHLASFSVLTLEAQIKEPFFTVSLVKEPALTFEIVPKWLDMSLFFTSGPVRPTSPKNNPTVEEITEAFYYYLQKMMPSKTPAPPRPPKKGESRIQKGPRPTNERENKATASNKMPPRNSNSLSQESARPLFSRPKETDLDKYIVNNPNEYTTEYQTQRSQKPTKPYNPRPDMINSSLSSFKESMFLQQASKSINHTMYIDFSINSLLLFSPIVVLLFLEVLFYTLSPIYH</sequence>
<keyword evidence="6" id="KW-1185">Reference proteome</keyword>
<feature type="compositionally biased region" description="Polar residues" evidence="2">
    <location>
        <begin position="494"/>
        <end position="512"/>
    </location>
</feature>
<feature type="transmembrane region" description="Helical" evidence="3">
    <location>
        <begin position="592"/>
        <end position="611"/>
    </location>
</feature>
<keyword evidence="3" id="KW-1133">Transmembrane helix</keyword>
<dbReference type="GeneTree" id="ENSGT00530000063770"/>
<accession>A0A8D0B715</accession>
<dbReference type="PANTHER" id="PTHR15215:SF2">
    <property type="entry name" value="PROTEIN THEMIS2"/>
    <property type="match status" value="1"/>
</dbReference>